<evidence type="ECO:0000313" key="2">
    <source>
        <dbReference type="Proteomes" id="UP000308600"/>
    </source>
</evidence>
<dbReference type="Proteomes" id="UP000308600">
    <property type="component" value="Unassembled WGS sequence"/>
</dbReference>
<evidence type="ECO:0000313" key="1">
    <source>
        <dbReference type="EMBL" id="TFK68941.1"/>
    </source>
</evidence>
<sequence>MDVEEVAIGTAANDRLRPFSLVSQELRTIGSVSVLDFLSGLFDNKEWITTGLPIDQDHQATPITSNGSSSPGKLKEPEPIAAPSGSGGIGEVGAALDATRSAVPLPALMSPMMDPSVRMQGVASLHQTCHRVFGSSEALKFEFVEEAEKGKQCILTITRPDGMMRSFKTEPIFSRKSDAKVQAAAIAINHGALDFIVRGDSDEEKAKKGTLLVPIHTILGEKAELEQGSAKENPSILEIEQCCTEWRAGKVKPLWVTFFDTKIGKNCGMALRISLTRHSYRVHSSEACYGSPVEAKVACAKVALDEGILDFIKYGNGQTEPAKEDDKSTSGLPGSGEPITPLTLQSFYESLAQPFPEPVENMTAHEINAPAWLNITMQSARGGRLRSYFHYYVDHAVGLHGAILRLERPGACKTYLVDCRFSKRSDAKAAVCLLAMSNGVGEFIRSIKKDVDERATYDKRLVNDISLFLNAECTKIRPDFQPAFSFESDRDAFGCTMTIDLSFDGSSPSVRTIQVPPEYRTKADAKAAVAFLAIKEGIVEFIRFRGNPPSPGYIPFELSHLRSDAGSNSKRKGPDGDTSQEIQTLKKRKTGTRPERQGSARGILSEKIDPSSPSPERPGRKGDNKFYDRPSQDPQKKPHVSTTGDAVSPNNPGYPGRTGKAPRHVGRNVGYSGGVQMPQSYPHALPHSPSAYPLTPVSDRSPSSSYGYPPIPPPQPSIPNAPPHPHQMYHYATAPPHPWPSSSSPPAYATYPPYPPPPMAYHGYPPAYPASYAYTSPPGVVYSYPSPAAPLQYNNAPPPQNYHHPPAEAYPQPACEAPSSSYAIYAAQPTSTYEYPYLQEPSAEYLREVVRQKRRKGR</sequence>
<keyword evidence="2" id="KW-1185">Reference proteome</keyword>
<reference evidence="1 2" key="1">
    <citation type="journal article" date="2019" name="Nat. Ecol. Evol.">
        <title>Megaphylogeny resolves global patterns of mushroom evolution.</title>
        <authorList>
            <person name="Varga T."/>
            <person name="Krizsan K."/>
            <person name="Foldi C."/>
            <person name="Dima B."/>
            <person name="Sanchez-Garcia M."/>
            <person name="Sanchez-Ramirez S."/>
            <person name="Szollosi G.J."/>
            <person name="Szarkandi J.G."/>
            <person name="Papp V."/>
            <person name="Albert L."/>
            <person name="Andreopoulos W."/>
            <person name="Angelini C."/>
            <person name="Antonin V."/>
            <person name="Barry K.W."/>
            <person name="Bougher N.L."/>
            <person name="Buchanan P."/>
            <person name="Buyck B."/>
            <person name="Bense V."/>
            <person name="Catcheside P."/>
            <person name="Chovatia M."/>
            <person name="Cooper J."/>
            <person name="Damon W."/>
            <person name="Desjardin D."/>
            <person name="Finy P."/>
            <person name="Geml J."/>
            <person name="Haridas S."/>
            <person name="Hughes K."/>
            <person name="Justo A."/>
            <person name="Karasinski D."/>
            <person name="Kautmanova I."/>
            <person name="Kiss B."/>
            <person name="Kocsube S."/>
            <person name="Kotiranta H."/>
            <person name="LaButti K.M."/>
            <person name="Lechner B.E."/>
            <person name="Liimatainen K."/>
            <person name="Lipzen A."/>
            <person name="Lukacs Z."/>
            <person name="Mihaltcheva S."/>
            <person name="Morgado L.N."/>
            <person name="Niskanen T."/>
            <person name="Noordeloos M.E."/>
            <person name="Ohm R.A."/>
            <person name="Ortiz-Santana B."/>
            <person name="Ovrebo C."/>
            <person name="Racz N."/>
            <person name="Riley R."/>
            <person name="Savchenko A."/>
            <person name="Shiryaev A."/>
            <person name="Soop K."/>
            <person name="Spirin V."/>
            <person name="Szebenyi C."/>
            <person name="Tomsovsky M."/>
            <person name="Tulloss R.E."/>
            <person name="Uehling J."/>
            <person name="Grigoriev I.V."/>
            <person name="Vagvolgyi C."/>
            <person name="Papp T."/>
            <person name="Martin F.M."/>
            <person name="Miettinen O."/>
            <person name="Hibbett D.S."/>
            <person name="Nagy L.G."/>
        </authorList>
    </citation>
    <scope>NUCLEOTIDE SEQUENCE [LARGE SCALE GENOMIC DNA]</scope>
    <source>
        <strain evidence="1 2">NL-1719</strain>
    </source>
</reference>
<name>A0ACD3AUC8_9AGAR</name>
<dbReference type="EMBL" id="ML208341">
    <property type="protein sequence ID" value="TFK68941.1"/>
    <property type="molecule type" value="Genomic_DNA"/>
</dbReference>
<gene>
    <name evidence="1" type="ORF">BDN72DRAFT_841251</name>
</gene>
<accession>A0ACD3AUC8</accession>
<organism evidence="1 2">
    <name type="scientific">Pluteus cervinus</name>
    <dbReference type="NCBI Taxonomy" id="181527"/>
    <lineage>
        <taxon>Eukaryota</taxon>
        <taxon>Fungi</taxon>
        <taxon>Dikarya</taxon>
        <taxon>Basidiomycota</taxon>
        <taxon>Agaricomycotina</taxon>
        <taxon>Agaricomycetes</taxon>
        <taxon>Agaricomycetidae</taxon>
        <taxon>Agaricales</taxon>
        <taxon>Pluteineae</taxon>
        <taxon>Pluteaceae</taxon>
        <taxon>Pluteus</taxon>
    </lineage>
</organism>
<protein>
    <submittedName>
        <fullName evidence="1">Uncharacterized protein</fullName>
    </submittedName>
</protein>
<proteinExistence type="predicted"/>